<dbReference type="Pfam" id="PF00480">
    <property type="entry name" value="ROK"/>
    <property type="match status" value="1"/>
</dbReference>
<name>A0ABP3CYW5_9PSEU</name>
<gene>
    <name evidence="2" type="ORF">GCM10010492_15880</name>
</gene>
<organism evidence="2 3">
    <name type="scientific">Saccharothrix mutabilis subsp. mutabilis</name>
    <dbReference type="NCBI Taxonomy" id="66855"/>
    <lineage>
        <taxon>Bacteria</taxon>
        <taxon>Bacillati</taxon>
        <taxon>Actinomycetota</taxon>
        <taxon>Actinomycetes</taxon>
        <taxon>Pseudonocardiales</taxon>
        <taxon>Pseudonocardiaceae</taxon>
        <taxon>Saccharothrix</taxon>
    </lineage>
</organism>
<accession>A0ABP3CYW5</accession>
<comment type="similarity">
    <text evidence="1">Belongs to the ROK (NagC/XylR) family.</text>
</comment>
<dbReference type="InterPro" id="IPR043129">
    <property type="entry name" value="ATPase_NBD"/>
</dbReference>
<dbReference type="InterPro" id="IPR036390">
    <property type="entry name" value="WH_DNA-bd_sf"/>
</dbReference>
<dbReference type="SUPFAM" id="SSF46785">
    <property type="entry name" value="Winged helix' DNA-binding domain"/>
    <property type="match status" value="1"/>
</dbReference>
<dbReference type="PANTHER" id="PTHR18964">
    <property type="entry name" value="ROK (REPRESSOR, ORF, KINASE) FAMILY"/>
    <property type="match status" value="1"/>
</dbReference>
<sequence>MSQHASSKAAVLDVIRAAGTISRVGLISATGFTGATISTVVRRLIDEGLVVETGRAESTGGKRRVLLQLNHASRYAVGVHLDHAGITYVLTNLGGAVVARISRAGAGAAEPATVVNRMSAEVTALIEGVGVERERVLGVGLVSPGPLSAATGMGLTPPAMRKWEDYPLGQALERATGLPVVLDNDATAAALGEHWSGGIGGTAISAALYMGTGIGAGLVINGVTYRGASGNAGEIGHTCVDANGPDCWCGARGCVEVLAGPAAVVAAARADPALSRSAGLTGRARSVSTDFAAVSRAARRGEPSALAILERSARYIAAAARSLANVMDLEVLVLTGPSFAIAGSVYLPIVREELDRAFFSRAAHAVDVRLSRHAATASAIGAAALVLQSELVPLSEGLKLPDNLAAAEPAPLPVTGA</sequence>
<proteinExistence type="inferred from homology"/>
<protein>
    <submittedName>
        <fullName evidence="2">ROK family transcriptional regulator</fullName>
    </submittedName>
</protein>
<keyword evidence="3" id="KW-1185">Reference proteome</keyword>
<comment type="caution">
    <text evidence="2">The sequence shown here is derived from an EMBL/GenBank/DDBJ whole genome shotgun (WGS) entry which is preliminary data.</text>
</comment>
<dbReference type="RefSeq" id="WP_343932986.1">
    <property type="nucleotide sequence ID" value="NZ_BAAABU010000003.1"/>
</dbReference>
<dbReference type="PANTHER" id="PTHR18964:SF173">
    <property type="entry name" value="GLUCOKINASE"/>
    <property type="match status" value="1"/>
</dbReference>
<evidence type="ECO:0000313" key="2">
    <source>
        <dbReference type="EMBL" id="GAA0218813.1"/>
    </source>
</evidence>
<dbReference type="InterPro" id="IPR000600">
    <property type="entry name" value="ROK"/>
</dbReference>
<dbReference type="PROSITE" id="PS01125">
    <property type="entry name" value="ROK"/>
    <property type="match status" value="1"/>
</dbReference>
<dbReference type="EMBL" id="BAAABU010000003">
    <property type="protein sequence ID" value="GAA0218813.1"/>
    <property type="molecule type" value="Genomic_DNA"/>
</dbReference>
<dbReference type="SUPFAM" id="SSF53067">
    <property type="entry name" value="Actin-like ATPase domain"/>
    <property type="match status" value="1"/>
</dbReference>
<dbReference type="Proteomes" id="UP001500416">
    <property type="component" value="Unassembled WGS sequence"/>
</dbReference>
<evidence type="ECO:0000313" key="3">
    <source>
        <dbReference type="Proteomes" id="UP001500416"/>
    </source>
</evidence>
<dbReference type="InterPro" id="IPR049874">
    <property type="entry name" value="ROK_cs"/>
</dbReference>
<dbReference type="InterPro" id="IPR036388">
    <property type="entry name" value="WH-like_DNA-bd_sf"/>
</dbReference>
<dbReference type="Gene3D" id="1.10.10.10">
    <property type="entry name" value="Winged helix-like DNA-binding domain superfamily/Winged helix DNA-binding domain"/>
    <property type="match status" value="1"/>
</dbReference>
<reference evidence="3" key="1">
    <citation type="journal article" date="2019" name="Int. J. Syst. Evol. Microbiol.">
        <title>The Global Catalogue of Microorganisms (GCM) 10K type strain sequencing project: providing services to taxonomists for standard genome sequencing and annotation.</title>
        <authorList>
            <consortium name="The Broad Institute Genomics Platform"/>
            <consortium name="The Broad Institute Genome Sequencing Center for Infectious Disease"/>
            <person name="Wu L."/>
            <person name="Ma J."/>
        </authorList>
    </citation>
    <scope>NUCLEOTIDE SEQUENCE [LARGE SCALE GENOMIC DNA]</scope>
    <source>
        <strain evidence="3">JCM 3380</strain>
    </source>
</reference>
<dbReference type="Gene3D" id="3.30.420.40">
    <property type="match status" value="2"/>
</dbReference>
<evidence type="ECO:0000256" key="1">
    <source>
        <dbReference type="ARBA" id="ARBA00006479"/>
    </source>
</evidence>